<dbReference type="EMBL" id="WJQU01000002">
    <property type="protein sequence ID" value="KAJ6641902.1"/>
    <property type="molecule type" value="Genomic_DNA"/>
</dbReference>
<proteinExistence type="predicted"/>
<dbReference type="InterPro" id="IPR012966">
    <property type="entry name" value="AHD"/>
</dbReference>
<feature type="compositionally biased region" description="Low complexity" evidence="1">
    <location>
        <begin position="351"/>
        <end position="376"/>
    </location>
</feature>
<organism evidence="3 4">
    <name type="scientific">Pseudolycoriella hygida</name>
    <dbReference type="NCBI Taxonomy" id="35572"/>
    <lineage>
        <taxon>Eukaryota</taxon>
        <taxon>Metazoa</taxon>
        <taxon>Ecdysozoa</taxon>
        <taxon>Arthropoda</taxon>
        <taxon>Hexapoda</taxon>
        <taxon>Insecta</taxon>
        <taxon>Pterygota</taxon>
        <taxon>Neoptera</taxon>
        <taxon>Endopterygota</taxon>
        <taxon>Diptera</taxon>
        <taxon>Nematocera</taxon>
        <taxon>Sciaroidea</taxon>
        <taxon>Sciaridae</taxon>
        <taxon>Pseudolycoriella</taxon>
    </lineage>
</organism>
<dbReference type="GO" id="GO:0000281">
    <property type="term" value="P:mitotic cytokinesis"/>
    <property type="evidence" value="ECO:0007669"/>
    <property type="project" value="TreeGrafter"/>
</dbReference>
<feature type="compositionally biased region" description="Low complexity" evidence="1">
    <location>
        <begin position="158"/>
        <end position="176"/>
    </location>
</feature>
<dbReference type="GO" id="GO:0005826">
    <property type="term" value="C:actomyosin contractile ring"/>
    <property type="evidence" value="ECO:0007669"/>
    <property type="project" value="TreeGrafter"/>
</dbReference>
<evidence type="ECO:0000259" key="2">
    <source>
        <dbReference type="SMART" id="SM00233"/>
    </source>
</evidence>
<keyword evidence="4" id="KW-1185">Reference proteome</keyword>
<evidence type="ECO:0000313" key="4">
    <source>
        <dbReference type="Proteomes" id="UP001151699"/>
    </source>
</evidence>
<feature type="domain" description="PH" evidence="2">
    <location>
        <begin position="1328"/>
        <end position="1438"/>
    </location>
</feature>
<dbReference type="Proteomes" id="UP001151699">
    <property type="component" value="Chromosome B"/>
</dbReference>
<feature type="region of interest" description="Disordered" evidence="1">
    <location>
        <begin position="153"/>
        <end position="215"/>
    </location>
</feature>
<feature type="region of interest" description="Disordered" evidence="1">
    <location>
        <begin position="351"/>
        <end position="435"/>
    </location>
</feature>
<gene>
    <name evidence="3" type="primary">scra_0</name>
    <name evidence="3" type="ORF">Bhyg_06847</name>
</gene>
<feature type="compositionally biased region" description="Basic residues" evidence="1">
    <location>
        <begin position="377"/>
        <end position="386"/>
    </location>
</feature>
<comment type="caution">
    <text evidence="3">The sequence shown here is derived from an EMBL/GenBank/DDBJ whole genome shotgun (WGS) entry which is preliminary data.</text>
</comment>
<dbReference type="InterPro" id="IPR011993">
    <property type="entry name" value="PH-like_dom_sf"/>
</dbReference>
<feature type="region of interest" description="Disordered" evidence="1">
    <location>
        <begin position="893"/>
        <end position="947"/>
    </location>
</feature>
<feature type="compositionally biased region" description="Polar residues" evidence="1">
    <location>
        <begin position="420"/>
        <end position="431"/>
    </location>
</feature>
<dbReference type="InterPro" id="IPR051364">
    <property type="entry name" value="Cytokinesis/Rho-signaling"/>
</dbReference>
<evidence type="ECO:0000256" key="1">
    <source>
        <dbReference type="SAM" id="MobiDB-lite"/>
    </source>
</evidence>
<feature type="region of interest" description="Disordered" evidence="1">
    <location>
        <begin position="1013"/>
        <end position="1039"/>
    </location>
</feature>
<reference evidence="3" key="1">
    <citation type="submission" date="2022-07" db="EMBL/GenBank/DDBJ databases">
        <authorList>
            <person name="Trinca V."/>
            <person name="Uliana J.V.C."/>
            <person name="Torres T.T."/>
            <person name="Ward R.J."/>
            <person name="Monesi N."/>
        </authorList>
    </citation>
    <scope>NUCLEOTIDE SEQUENCE</scope>
    <source>
        <strain evidence="3">HSMRA1968</strain>
        <tissue evidence="3">Whole embryos</tissue>
    </source>
</reference>
<protein>
    <submittedName>
        <fullName evidence="3">Anillin</fullName>
    </submittedName>
</protein>
<accession>A0A9Q0N1H7</accession>
<feature type="compositionally biased region" description="Polar residues" evidence="1">
    <location>
        <begin position="925"/>
        <end position="936"/>
    </location>
</feature>
<dbReference type="OrthoDB" id="5915976at2759"/>
<dbReference type="GO" id="GO:0000915">
    <property type="term" value="P:actomyosin contractile ring assembly"/>
    <property type="evidence" value="ECO:0007669"/>
    <property type="project" value="TreeGrafter"/>
</dbReference>
<sequence length="1443" mass="164322">MVKESESRFCSNQQTILDALDPIHRSLLMNNSEFESINKSQIVSPNQCLSTNRSHRQPQQQRQEQMMQQLDLKGSTQNKQYYMLSYSEKPDATCACDNDCSKMSNEHFNVPCESQYSVPWNGRKKNMNKMQSKKNVQVRISSHKNRFDERMQLMSSCSPTDSSTYDSESESAATRRNANRRRESISVGSSNSEISSDYHCESSSSDEITSTTDPTAPMIKIVQELTQDRTVVSTIQINKKKVNNFQKSKVDSVPVASNDKPKWKNRQKIIDDNVCNEMLDATSEKDFNNQEKKNSENTVIYSADNIIMGELKAKPKRLPQTMGKLLESRLSRINSENLLMSPNYKLLDSSIASPPASPTSLSARKFQPPKTVPLKSKPLKPSRKPPAKPPRTFTYSSSKTSTDSIGGNTATTLPVDDLNKPTTFQNSSQMSPGGGWAYKKVDSTTTVPTCPTLDDINDFEKTKKIGWVSSMPQREDFLQVFNMLKDDFASASKITTANLTPEPQFRKKEDIDQVDSAVFPKPVFKRQKALSSMDSTCASTPTKRHSVPKSHRSETDVCSKCRHKNMKTRARHSFGKGAIEKTKMFFSASKNMWSKQKQMKRVKSCDDDSGDYEDLDLDKFNMNTTFDFNTNNAAKVDKKTEKYLELTPKQSENSYNVESTRKIIDRFLSSVKRSPPKKPFRQNVLHKDVTRSPSNNEDYFNFNRVVESPKSKDRNFKLSPKKLFFSSAEKQSEIHANSYRSFETEQRDDLKQCIVEYLKNMNEKIEFRSEEELPHLRPRTRTFSTSSEAIDYNPQRDQVVQIDCHPEPTYSKIATSPPKTALSHIMYNDNPNAIYTIVNKTKGPRPVPPTPTNKVYIEDTAFSSTESLDTLSVNNNLADSILNMLEIMTQQKLETSTKKSDSPVSDEQVRTSHFVEPPLMKLTSERFQQSSQPSHFNQEKSSSDGELSIETFDTESLCEDVIRGDSVNNNIVSMIDRLENMDLISAIDVVKSDTDEDFEESVVRTGDDDHYCSIDELDETDGPTLNSKSKKTSETPKNNRLQCEVAAAPSMIEISDQLMLKLTNQIVAQREVRNQLKHAIKICRTTKEFECSSELIEAERLLLLSTKKESCAILELNRIDYEENGLTASPSKCVGTVTIKKIELDLKPEEILEQISHLSYICVCSYRDQVVATQAQERIGNKVKFHDIAIKIEGLNSSFEIQMEVYVLRLPRQLRKYSHESKYHLNKVTKKPLFSNPVKLFSSSAPPSPTPTKDLEESRFRLRGAAIISAKSLSSEKFEIVRKDSWPRNHVYISYNTKSINLKMYDPNTNMTGALRTEFVFELNLCDSGLAGFLIVTDGRRNDSKQEAWCRLTGCTIEISNNENNSVNGKLPTFSIDLTKCTNELFELIEDRFALDVFNDETVGPIHKNRIHRYWISATNQNDLILWLTELNRILKFIKDWNI</sequence>
<dbReference type="Pfam" id="PF08174">
    <property type="entry name" value="Anillin"/>
    <property type="match status" value="1"/>
</dbReference>
<dbReference type="GO" id="GO:0031106">
    <property type="term" value="P:septin ring organization"/>
    <property type="evidence" value="ECO:0007669"/>
    <property type="project" value="TreeGrafter"/>
</dbReference>
<dbReference type="InterPro" id="IPR001849">
    <property type="entry name" value="PH_domain"/>
</dbReference>
<dbReference type="PANTHER" id="PTHR21538">
    <property type="entry name" value="ANILLIN/RHOTEKIN RTKN"/>
    <property type="match status" value="1"/>
</dbReference>
<feature type="compositionally biased region" description="Low complexity" evidence="1">
    <location>
        <begin position="185"/>
        <end position="215"/>
    </location>
</feature>
<dbReference type="PANTHER" id="PTHR21538:SF24">
    <property type="entry name" value="PH DOMAIN-CONTAINING PROTEIN"/>
    <property type="match status" value="1"/>
</dbReference>
<dbReference type="Gene3D" id="2.30.29.30">
    <property type="entry name" value="Pleckstrin-homology domain (PH domain)/Phosphotyrosine-binding domain (PTB)"/>
    <property type="match status" value="1"/>
</dbReference>
<dbReference type="SUPFAM" id="SSF50729">
    <property type="entry name" value="PH domain-like"/>
    <property type="match status" value="1"/>
</dbReference>
<evidence type="ECO:0000313" key="3">
    <source>
        <dbReference type="EMBL" id="KAJ6641902.1"/>
    </source>
</evidence>
<feature type="compositionally biased region" description="Polar residues" evidence="1">
    <location>
        <begin position="393"/>
        <end position="412"/>
    </location>
</feature>
<name>A0A9Q0N1H7_9DIPT</name>
<dbReference type="SMART" id="SM00233">
    <property type="entry name" value="PH"/>
    <property type="match status" value="1"/>
</dbReference>